<evidence type="ECO:0000259" key="1">
    <source>
        <dbReference type="Pfam" id="PF14191"/>
    </source>
</evidence>
<keyword evidence="3" id="KW-1185">Reference proteome</keyword>
<evidence type="ECO:0000313" key="2">
    <source>
        <dbReference type="EMBL" id="RRK31676.1"/>
    </source>
</evidence>
<proteinExistence type="predicted"/>
<evidence type="ECO:0000313" key="3">
    <source>
        <dbReference type="Proteomes" id="UP000274920"/>
    </source>
</evidence>
<sequence>MQCLSGGRTLYAGLPSAVADNGGAVPGRRWFPVRVVLYQIALEEKNARLLFQDLQSIKAASGSRVPAEAYEAVYHGEVDAKTLEDIFCIFNMAHPKGYCGRSLSVSDVVEVFGPLGNSDFFFCEPAGFARIEFDKSRTRRM</sequence>
<comment type="caution">
    <text evidence="2">The sequence shown here is derived from an EMBL/GenBank/DDBJ whole genome shotgun (WGS) entry which is preliminary data.</text>
</comment>
<dbReference type="Pfam" id="PF14191">
    <property type="entry name" value="YodL"/>
    <property type="match status" value="1"/>
</dbReference>
<accession>A0A426DFZ3</accession>
<dbReference type="EMBL" id="RHJS01000002">
    <property type="protein sequence ID" value="RRK31676.1"/>
    <property type="molecule type" value="Genomic_DNA"/>
</dbReference>
<gene>
    <name evidence="2" type="ORF">EBB54_10100</name>
</gene>
<name>A0A426DFZ3_9FIRM</name>
<protein>
    <recommendedName>
        <fullName evidence="1">YodL-like domain-containing protein</fullName>
    </recommendedName>
</protein>
<feature type="domain" description="YodL-like" evidence="1">
    <location>
        <begin position="36"/>
        <end position="133"/>
    </location>
</feature>
<reference evidence="2" key="1">
    <citation type="submission" date="2018-10" db="EMBL/GenBank/DDBJ databases">
        <title>Schaedlerella arabinophila gen. nov. sp. nov., isolated from the mouse intestinal tract and comparative analysis with the genome of the closely related altered Schaedler flora strain ASF502.</title>
        <authorList>
            <person name="Miyake S."/>
            <person name="Soh M."/>
            <person name="Seedorf H."/>
        </authorList>
    </citation>
    <scope>NUCLEOTIDE SEQUENCE [LARGE SCALE GENOMIC DNA]</scope>
    <source>
        <strain evidence="2">DSM 106076</strain>
    </source>
</reference>
<dbReference type="AlphaFoldDB" id="A0A426DFZ3"/>
<dbReference type="Proteomes" id="UP000274920">
    <property type="component" value="Unassembled WGS sequence"/>
</dbReference>
<dbReference type="InterPro" id="IPR025923">
    <property type="entry name" value="YodL-like_dom"/>
</dbReference>
<organism evidence="2 3">
    <name type="scientific">Schaedlerella arabinosiphila</name>
    <dbReference type="NCBI Taxonomy" id="2044587"/>
    <lineage>
        <taxon>Bacteria</taxon>
        <taxon>Bacillati</taxon>
        <taxon>Bacillota</taxon>
        <taxon>Clostridia</taxon>
        <taxon>Lachnospirales</taxon>
        <taxon>Lachnospiraceae</taxon>
        <taxon>Schaedlerella</taxon>
    </lineage>
</organism>